<dbReference type="Proteomes" id="UP000821865">
    <property type="component" value="Chromosome 9"/>
</dbReference>
<reference evidence="1" key="1">
    <citation type="submission" date="2020-05" db="EMBL/GenBank/DDBJ databases">
        <title>Large-scale comparative analyses of tick genomes elucidate their genetic diversity and vector capacities.</title>
        <authorList>
            <person name="Jia N."/>
            <person name="Wang J."/>
            <person name="Shi W."/>
            <person name="Du L."/>
            <person name="Sun Y."/>
            <person name="Zhan W."/>
            <person name="Jiang J."/>
            <person name="Wang Q."/>
            <person name="Zhang B."/>
            <person name="Ji P."/>
            <person name="Sakyi L.B."/>
            <person name="Cui X."/>
            <person name="Yuan T."/>
            <person name="Jiang B."/>
            <person name="Yang W."/>
            <person name="Lam T.T.-Y."/>
            <person name="Chang Q."/>
            <person name="Ding S."/>
            <person name="Wang X."/>
            <person name="Zhu J."/>
            <person name="Ruan X."/>
            <person name="Zhao L."/>
            <person name="Wei J."/>
            <person name="Que T."/>
            <person name="Du C."/>
            <person name="Cheng J."/>
            <person name="Dai P."/>
            <person name="Han X."/>
            <person name="Huang E."/>
            <person name="Gao Y."/>
            <person name="Liu J."/>
            <person name="Shao H."/>
            <person name="Ye R."/>
            <person name="Li L."/>
            <person name="Wei W."/>
            <person name="Wang X."/>
            <person name="Wang C."/>
            <person name="Yang T."/>
            <person name="Huo Q."/>
            <person name="Li W."/>
            <person name="Guo W."/>
            <person name="Chen H."/>
            <person name="Zhou L."/>
            <person name="Ni X."/>
            <person name="Tian J."/>
            <person name="Zhou Y."/>
            <person name="Sheng Y."/>
            <person name="Liu T."/>
            <person name="Pan Y."/>
            <person name="Xia L."/>
            <person name="Li J."/>
            <person name="Zhao F."/>
            <person name="Cao W."/>
        </authorList>
    </citation>
    <scope>NUCLEOTIDE SEQUENCE</scope>
    <source>
        <strain evidence="1">Dsil-2018</strain>
    </source>
</reference>
<accession>A0ACB8C0L2</accession>
<name>A0ACB8C0L2_DERSI</name>
<protein>
    <submittedName>
        <fullName evidence="1">Uncharacterized protein</fullName>
    </submittedName>
</protein>
<keyword evidence="2" id="KW-1185">Reference proteome</keyword>
<comment type="caution">
    <text evidence="1">The sequence shown here is derived from an EMBL/GenBank/DDBJ whole genome shotgun (WGS) entry which is preliminary data.</text>
</comment>
<evidence type="ECO:0000313" key="1">
    <source>
        <dbReference type="EMBL" id="KAH7932733.1"/>
    </source>
</evidence>
<organism evidence="1 2">
    <name type="scientific">Dermacentor silvarum</name>
    <name type="common">Tick</name>
    <dbReference type="NCBI Taxonomy" id="543639"/>
    <lineage>
        <taxon>Eukaryota</taxon>
        <taxon>Metazoa</taxon>
        <taxon>Ecdysozoa</taxon>
        <taxon>Arthropoda</taxon>
        <taxon>Chelicerata</taxon>
        <taxon>Arachnida</taxon>
        <taxon>Acari</taxon>
        <taxon>Parasitiformes</taxon>
        <taxon>Ixodida</taxon>
        <taxon>Ixodoidea</taxon>
        <taxon>Ixodidae</taxon>
        <taxon>Rhipicephalinae</taxon>
        <taxon>Dermacentor</taxon>
    </lineage>
</organism>
<evidence type="ECO:0000313" key="2">
    <source>
        <dbReference type="Proteomes" id="UP000821865"/>
    </source>
</evidence>
<dbReference type="EMBL" id="CM023478">
    <property type="protein sequence ID" value="KAH7932733.1"/>
    <property type="molecule type" value="Genomic_DNA"/>
</dbReference>
<proteinExistence type="predicted"/>
<sequence length="265" mass="30699">MRIPRQHTRWMLDFCQKVFWREPDETQQFLDVGCGIGDLTREELLPRCLPCHRIVAVDVSAEMVEHAARHSYHEKIEYGKLDIASDEDVAAFMDVHGLFDRVYSFHTVIWVRDQGRALKNVAMLMKPRGECLLIFHASVRSFDVNRKLLKMDRWSKYCHVVDDIAPKTQDMNYDECIEYISRLLTEAGLSPSILELPVCTVFDNFSIESVAERYASLIPLTAVVSEDEKQQFLIDVVQETAKMHSPDVDPTQYRIYVIKASKINK</sequence>
<gene>
    <name evidence="1" type="ORF">HPB49_001899</name>
</gene>